<dbReference type="eggNOG" id="KOG4473">
    <property type="taxonomic scope" value="Eukaryota"/>
</dbReference>
<evidence type="ECO:0000256" key="5">
    <source>
        <dbReference type="ARBA" id="ARBA00023136"/>
    </source>
</evidence>
<organism evidence="9 10">
    <name type="scientific">Magnaporthiopsis poae (strain ATCC 64411 / 73-15)</name>
    <name type="common">Kentucky bluegrass fungus</name>
    <name type="synonym">Magnaporthe poae</name>
    <dbReference type="NCBI Taxonomy" id="644358"/>
    <lineage>
        <taxon>Eukaryota</taxon>
        <taxon>Fungi</taxon>
        <taxon>Dikarya</taxon>
        <taxon>Ascomycota</taxon>
        <taxon>Pezizomycotina</taxon>
        <taxon>Sordariomycetes</taxon>
        <taxon>Sordariomycetidae</taxon>
        <taxon>Magnaporthales</taxon>
        <taxon>Magnaporthaceae</taxon>
        <taxon>Magnaporthiopsis</taxon>
    </lineage>
</organism>
<keyword evidence="4 7" id="KW-1133">Transmembrane helix</keyword>
<evidence type="ECO:0000256" key="2">
    <source>
        <dbReference type="ARBA" id="ARBA00007049"/>
    </source>
</evidence>
<dbReference type="VEuPathDB" id="FungiDB:MAPG_11087"/>
<dbReference type="EMBL" id="GL876979">
    <property type="protein sequence ID" value="KLU92140.1"/>
    <property type="molecule type" value="Genomic_DNA"/>
</dbReference>
<sequence>MSLVSAKNGLVALLRGRGRQTTTPPHAAIIRTPDEQSSLLNNNNVNGNDYGVGSSSSSSRRNRRDEDEDDDDDDLESQASTLGSCCSGTSARFISDATIGLSDGLTVPFALTAGLSALSDTRIVIYGGMAELIAGAISMGLGGYLGAKSEAASYDETLAQTNALIETDPQGTAAAVRSVFEPYDLPKATLDGLTDHITASPDLAGFLMKFQRKFFFSPLLSPAFFFYYYLDCEAEPSSSRAFLSGLTIAMGYFLGGLLPLLPYLCVPRNDLATGFAISVAVMAVALFSFGYAKTCMVCGWRGPRSVRQGLVGGLQMVVVGGAAAASAMLLVKLFNSFSDGDVPGPSSV</sequence>
<comment type="subcellular location">
    <subcellularLocation>
        <location evidence="1">Endomembrane system</location>
        <topology evidence="1">Multi-pass membrane protein</topology>
    </subcellularLocation>
</comment>
<evidence type="ECO:0000256" key="6">
    <source>
        <dbReference type="SAM" id="MobiDB-lite"/>
    </source>
</evidence>
<dbReference type="EMBL" id="ADBL01002728">
    <property type="status" value="NOT_ANNOTATED_CDS"/>
    <property type="molecule type" value="Genomic_DNA"/>
</dbReference>
<evidence type="ECO:0000256" key="4">
    <source>
        <dbReference type="ARBA" id="ARBA00022989"/>
    </source>
</evidence>
<evidence type="ECO:0000256" key="3">
    <source>
        <dbReference type="ARBA" id="ARBA00022692"/>
    </source>
</evidence>
<dbReference type="GO" id="GO:0012505">
    <property type="term" value="C:endomembrane system"/>
    <property type="evidence" value="ECO:0007669"/>
    <property type="project" value="UniProtKB-SubCell"/>
</dbReference>
<dbReference type="GO" id="GO:0030026">
    <property type="term" value="P:intracellular manganese ion homeostasis"/>
    <property type="evidence" value="ECO:0007669"/>
    <property type="project" value="InterPro"/>
</dbReference>
<keyword evidence="3 7" id="KW-0812">Transmembrane</keyword>
<feature type="transmembrane region" description="Helical" evidence="7">
    <location>
        <begin position="242"/>
        <end position="264"/>
    </location>
</feature>
<protein>
    <submittedName>
        <fullName evidence="8">Vacuolar iron transporter Ccc1</fullName>
    </submittedName>
</protein>
<evidence type="ECO:0000313" key="9">
    <source>
        <dbReference type="EnsemblFungi" id="MAPG_11087T0"/>
    </source>
</evidence>
<evidence type="ECO:0000313" key="10">
    <source>
        <dbReference type="Proteomes" id="UP000011715"/>
    </source>
</evidence>
<dbReference type="AlphaFoldDB" id="A0A0C4EEB6"/>
<evidence type="ECO:0000256" key="1">
    <source>
        <dbReference type="ARBA" id="ARBA00004127"/>
    </source>
</evidence>
<evidence type="ECO:0000313" key="8">
    <source>
        <dbReference type="EMBL" id="KLU92140.1"/>
    </source>
</evidence>
<dbReference type="GO" id="GO:0005384">
    <property type="term" value="F:manganese ion transmembrane transporter activity"/>
    <property type="evidence" value="ECO:0007669"/>
    <property type="project" value="InterPro"/>
</dbReference>
<keyword evidence="10" id="KW-1185">Reference proteome</keyword>
<feature type="transmembrane region" description="Helical" evidence="7">
    <location>
        <begin position="214"/>
        <end position="230"/>
    </location>
</feature>
<feature type="transmembrane region" description="Helical" evidence="7">
    <location>
        <begin position="271"/>
        <end position="292"/>
    </location>
</feature>
<reference evidence="9" key="4">
    <citation type="journal article" date="2015" name="G3 (Bethesda)">
        <title>Genome sequences of three phytopathogenic species of the Magnaporthaceae family of fungi.</title>
        <authorList>
            <person name="Okagaki L.H."/>
            <person name="Nunes C.C."/>
            <person name="Sailsbery J."/>
            <person name="Clay B."/>
            <person name="Brown D."/>
            <person name="John T."/>
            <person name="Oh Y."/>
            <person name="Young N."/>
            <person name="Fitzgerald M."/>
            <person name="Haas B.J."/>
            <person name="Zeng Q."/>
            <person name="Young S."/>
            <person name="Adiconis X."/>
            <person name="Fan L."/>
            <person name="Levin J.Z."/>
            <person name="Mitchell T.K."/>
            <person name="Okubara P.A."/>
            <person name="Farman M.L."/>
            <person name="Kohn L.M."/>
            <person name="Birren B."/>
            <person name="Ma L.-J."/>
            <person name="Dean R.A."/>
        </authorList>
    </citation>
    <scope>NUCLEOTIDE SEQUENCE</scope>
    <source>
        <strain evidence="9">ATCC 64411 / 73-15</strain>
    </source>
</reference>
<dbReference type="EnsemblFungi" id="MAPG_11087T0">
    <property type="protein sequence ID" value="MAPG_11087T0"/>
    <property type="gene ID" value="MAPG_11087"/>
</dbReference>
<name>A0A0C4EEB6_MAGP6</name>
<dbReference type="OMA" id="MNFHHTL"/>
<reference evidence="9" key="5">
    <citation type="submission" date="2015-06" db="UniProtKB">
        <authorList>
            <consortium name="EnsemblFungi"/>
        </authorList>
    </citation>
    <scope>IDENTIFICATION</scope>
    <source>
        <strain evidence="9">ATCC 64411</strain>
    </source>
</reference>
<dbReference type="EMBL" id="ADBL01002729">
    <property type="status" value="NOT_ANNOTATED_CDS"/>
    <property type="molecule type" value="Genomic_DNA"/>
</dbReference>
<dbReference type="OrthoDB" id="73465at2759"/>
<dbReference type="InterPro" id="IPR008217">
    <property type="entry name" value="Ccc1_fam"/>
</dbReference>
<dbReference type="Proteomes" id="UP000011715">
    <property type="component" value="Unassembled WGS sequence"/>
</dbReference>
<feature type="compositionally biased region" description="Low complexity" evidence="6">
    <location>
        <begin position="37"/>
        <end position="59"/>
    </location>
</feature>
<dbReference type="PANTHER" id="PTHR31851">
    <property type="entry name" value="FE(2+)/MN(2+) TRANSPORTER PCL1"/>
    <property type="match status" value="1"/>
</dbReference>
<feature type="transmembrane region" description="Helical" evidence="7">
    <location>
        <begin position="312"/>
        <end position="331"/>
    </location>
</feature>
<feature type="compositionally biased region" description="Acidic residues" evidence="6">
    <location>
        <begin position="66"/>
        <end position="76"/>
    </location>
</feature>
<evidence type="ECO:0000256" key="7">
    <source>
        <dbReference type="SAM" id="Phobius"/>
    </source>
</evidence>
<reference evidence="8" key="3">
    <citation type="submission" date="2011-03" db="EMBL/GenBank/DDBJ databases">
        <title>Annotation of Magnaporthe poae ATCC 64411.</title>
        <authorList>
            <person name="Ma L.-J."/>
            <person name="Dead R."/>
            <person name="Young S.K."/>
            <person name="Zeng Q."/>
            <person name="Gargeya S."/>
            <person name="Fitzgerald M."/>
            <person name="Haas B."/>
            <person name="Abouelleil A."/>
            <person name="Alvarado L."/>
            <person name="Arachchi H.M."/>
            <person name="Berlin A."/>
            <person name="Brown A."/>
            <person name="Chapman S.B."/>
            <person name="Chen Z."/>
            <person name="Dunbar C."/>
            <person name="Freedman E."/>
            <person name="Gearin G."/>
            <person name="Gellesch M."/>
            <person name="Goldberg J."/>
            <person name="Griggs A."/>
            <person name="Gujja S."/>
            <person name="Heiman D."/>
            <person name="Howarth C."/>
            <person name="Larson L."/>
            <person name="Lui A."/>
            <person name="MacDonald P.J.P."/>
            <person name="Mehta T."/>
            <person name="Montmayeur A."/>
            <person name="Murphy C."/>
            <person name="Neiman D."/>
            <person name="Pearson M."/>
            <person name="Priest M."/>
            <person name="Roberts A."/>
            <person name="Saif S."/>
            <person name="Shea T."/>
            <person name="Shenoy N."/>
            <person name="Sisk P."/>
            <person name="Stolte C."/>
            <person name="Sykes S."/>
            <person name="Yandava C."/>
            <person name="Wortman J."/>
            <person name="Nusbaum C."/>
            <person name="Birren B."/>
        </authorList>
    </citation>
    <scope>NUCLEOTIDE SEQUENCE</scope>
    <source>
        <strain evidence="8">ATCC 64411</strain>
    </source>
</reference>
<feature type="region of interest" description="Disordered" evidence="6">
    <location>
        <begin position="32"/>
        <end position="82"/>
    </location>
</feature>
<accession>A0A0C4EEB6</accession>
<dbReference type="STRING" id="644358.A0A0C4EEB6"/>
<proteinExistence type="inferred from homology"/>
<reference evidence="10" key="2">
    <citation type="submission" date="2010-05" db="EMBL/GenBank/DDBJ databases">
        <title>The genome sequence of Magnaporthe poae strain ATCC 64411.</title>
        <authorList>
            <person name="Ma L.-J."/>
            <person name="Dead R."/>
            <person name="Young S."/>
            <person name="Zeng Q."/>
            <person name="Koehrsen M."/>
            <person name="Alvarado L."/>
            <person name="Berlin A."/>
            <person name="Chapman S.B."/>
            <person name="Chen Z."/>
            <person name="Freedman E."/>
            <person name="Gellesch M."/>
            <person name="Goldberg J."/>
            <person name="Griggs A."/>
            <person name="Gujja S."/>
            <person name="Heilman E.R."/>
            <person name="Heiman D."/>
            <person name="Hepburn T."/>
            <person name="Howarth C."/>
            <person name="Jen D."/>
            <person name="Larson L."/>
            <person name="Mehta T."/>
            <person name="Neiman D."/>
            <person name="Pearson M."/>
            <person name="Roberts A."/>
            <person name="Saif S."/>
            <person name="Shea T."/>
            <person name="Shenoy N."/>
            <person name="Sisk P."/>
            <person name="Stolte C."/>
            <person name="Sykes S."/>
            <person name="Walk T."/>
            <person name="White J."/>
            <person name="Yandava C."/>
            <person name="Haas B."/>
            <person name="Nusbaum C."/>
            <person name="Birren B."/>
        </authorList>
    </citation>
    <scope>NUCLEOTIDE SEQUENCE [LARGE SCALE GENOMIC DNA]</scope>
    <source>
        <strain evidence="10">ATCC 64411 / 73-15</strain>
    </source>
</reference>
<comment type="similarity">
    <text evidence="2">Belongs to the CCC1 family.</text>
</comment>
<gene>
    <name evidence="8" type="ORF">MAPG_11087</name>
</gene>
<reference evidence="8" key="1">
    <citation type="submission" date="2010-05" db="EMBL/GenBank/DDBJ databases">
        <title>The Genome Sequence of Magnaporthe poae strain ATCC 64411.</title>
        <authorList>
            <consortium name="The Broad Institute Genome Sequencing Platform"/>
            <consortium name="Broad Institute Genome Sequencing Center for Infectious Disease"/>
            <person name="Ma L.-J."/>
            <person name="Dead R."/>
            <person name="Young S."/>
            <person name="Zeng Q."/>
            <person name="Koehrsen M."/>
            <person name="Alvarado L."/>
            <person name="Berlin A."/>
            <person name="Chapman S.B."/>
            <person name="Chen Z."/>
            <person name="Freedman E."/>
            <person name="Gellesch M."/>
            <person name="Goldberg J."/>
            <person name="Griggs A."/>
            <person name="Gujja S."/>
            <person name="Heilman E.R."/>
            <person name="Heiman D."/>
            <person name="Hepburn T."/>
            <person name="Howarth C."/>
            <person name="Jen D."/>
            <person name="Larson L."/>
            <person name="Mehta T."/>
            <person name="Neiman D."/>
            <person name="Pearson M."/>
            <person name="Roberts A."/>
            <person name="Saif S."/>
            <person name="Shea T."/>
            <person name="Shenoy N."/>
            <person name="Sisk P."/>
            <person name="Stolte C."/>
            <person name="Sykes S."/>
            <person name="Walk T."/>
            <person name="White J."/>
            <person name="Yandava C."/>
            <person name="Haas B."/>
            <person name="Nusbaum C."/>
            <person name="Birren B."/>
        </authorList>
    </citation>
    <scope>NUCLEOTIDE SEQUENCE</scope>
    <source>
        <strain evidence="8">ATCC 64411</strain>
    </source>
</reference>
<keyword evidence="5 7" id="KW-0472">Membrane</keyword>
<dbReference type="Pfam" id="PF01988">
    <property type="entry name" value="VIT1"/>
    <property type="match status" value="1"/>
</dbReference>